<feature type="transmembrane region" description="Helical" evidence="5">
    <location>
        <begin position="266"/>
        <end position="286"/>
    </location>
</feature>
<keyword evidence="7" id="KW-1185">Reference proteome</keyword>
<reference evidence="6 7" key="1">
    <citation type="submission" date="2021-04" db="EMBL/GenBank/DDBJ databases">
        <authorList>
            <person name="Bliznina A."/>
        </authorList>
    </citation>
    <scope>NUCLEOTIDE SEQUENCE [LARGE SCALE GENOMIC DNA]</scope>
</reference>
<dbReference type="InterPro" id="IPR036259">
    <property type="entry name" value="MFS_trans_sf"/>
</dbReference>
<feature type="transmembrane region" description="Helical" evidence="5">
    <location>
        <begin position="223"/>
        <end position="246"/>
    </location>
</feature>
<feature type="transmembrane region" description="Helical" evidence="5">
    <location>
        <begin position="127"/>
        <end position="150"/>
    </location>
</feature>
<feature type="transmembrane region" description="Helical" evidence="5">
    <location>
        <begin position="93"/>
        <end position="115"/>
    </location>
</feature>
<proteinExistence type="predicted"/>
<accession>A0ABN7T142</accession>
<evidence type="ECO:0000313" key="7">
    <source>
        <dbReference type="Proteomes" id="UP001158576"/>
    </source>
</evidence>
<dbReference type="SUPFAM" id="SSF103473">
    <property type="entry name" value="MFS general substrate transporter"/>
    <property type="match status" value="1"/>
</dbReference>
<evidence type="ECO:0000256" key="3">
    <source>
        <dbReference type="ARBA" id="ARBA00022989"/>
    </source>
</evidence>
<keyword evidence="2 5" id="KW-0812">Transmembrane</keyword>
<feature type="transmembrane region" description="Helical" evidence="5">
    <location>
        <begin position="395"/>
        <end position="414"/>
    </location>
</feature>
<feature type="transmembrane region" description="Helical" evidence="5">
    <location>
        <begin position="12"/>
        <end position="34"/>
    </location>
</feature>
<dbReference type="PANTHER" id="PTHR23510:SF16">
    <property type="entry name" value="MAJOR FACILITATOR SUPERFAMILY (MFS) PROFILE DOMAIN-CONTAINING PROTEIN"/>
    <property type="match status" value="1"/>
</dbReference>
<evidence type="ECO:0000313" key="6">
    <source>
        <dbReference type="EMBL" id="CAG5110763.1"/>
    </source>
</evidence>
<sequence>MNKIFYVGMCFWYLALGTEYGIIVPTLNAYITSIGAPEAYMGYCVGLYYLASLAVSIVFGRFVDRTQSLKWTYAIAISCGLLGYYIFTFYRTIGWIIFARIISGVNNGAYGAIIGRVALDAGENGGVLIGFCLLQREAGLILGSMVSGFWISSWDDFIFFGHQVDELNRYGFFIFIVWIVAGITGLVALRNEPSFDQKAEIMEEKIDEKNDEKKDEKIEFIQVGSLPFLAEPIIICLMSSFSIYFYQSMLEGTVGTIFRDYLGLNQGQIIIIFTVVGFTALLSYVISVVFSYKFHLKYALAFSQSLNLGTSSLFALMFFFGNFRDWFVGPGLAIGGFFVIFSIPPTIIASATIISDFSTSENKSTYQGMRCFVENMSAIFGPLWGANMIRLRSWVYAPIFVFQISTLYMTFSSWKRLDARKFKHNAKLNGKPEKLQLL</sequence>
<feature type="transmembrane region" description="Helical" evidence="5">
    <location>
        <begin position="326"/>
        <end position="351"/>
    </location>
</feature>
<dbReference type="PANTHER" id="PTHR23510">
    <property type="entry name" value="INNER MEMBRANE TRANSPORT PROTEIN YAJR"/>
    <property type="match status" value="1"/>
</dbReference>
<dbReference type="EMBL" id="OU015567">
    <property type="protein sequence ID" value="CAG5110763.1"/>
    <property type="molecule type" value="Genomic_DNA"/>
</dbReference>
<comment type="subcellular location">
    <subcellularLocation>
        <location evidence="1">Membrane</location>
        <topology evidence="1">Multi-pass membrane protein</topology>
    </subcellularLocation>
</comment>
<evidence type="ECO:0000256" key="2">
    <source>
        <dbReference type="ARBA" id="ARBA00022692"/>
    </source>
</evidence>
<feature type="transmembrane region" description="Helical" evidence="5">
    <location>
        <begin position="71"/>
        <end position="87"/>
    </location>
</feature>
<keyword evidence="3 5" id="KW-1133">Transmembrane helix</keyword>
<dbReference type="Proteomes" id="UP001158576">
    <property type="component" value="Chromosome 2"/>
</dbReference>
<dbReference type="InterPro" id="IPR051068">
    <property type="entry name" value="MFS_Domain-Containing_Protein"/>
</dbReference>
<gene>
    <name evidence="6" type="ORF">OKIOD_LOCUS13895</name>
</gene>
<name>A0ABN7T142_OIKDI</name>
<dbReference type="InterPro" id="IPR011701">
    <property type="entry name" value="MFS"/>
</dbReference>
<evidence type="ECO:0000256" key="5">
    <source>
        <dbReference type="SAM" id="Phobius"/>
    </source>
</evidence>
<feature type="transmembrane region" description="Helical" evidence="5">
    <location>
        <begin position="298"/>
        <end position="320"/>
    </location>
</feature>
<feature type="transmembrane region" description="Helical" evidence="5">
    <location>
        <begin position="170"/>
        <end position="189"/>
    </location>
</feature>
<keyword evidence="4 5" id="KW-0472">Membrane</keyword>
<evidence type="ECO:0000256" key="1">
    <source>
        <dbReference type="ARBA" id="ARBA00004141"/>
    </source>
</evidence>
<dbReference type="Pfam" id="PF07690">
    <property type="entry name" value="MFS_1"/>
    <property type="match status" value="1"/>
</dbReference>
<dbReference type="Gene3D" id="1.20.1250.20">
    <property type="entry name" value="MFS general substrate transporter like domains"/>
    <property type="match status" value="1"/>
</dbReference>
<organism evidence="6 7">
    <name type="scientific">Oikopleura dioica</name>
    <name type="common">Tunicate</name>
    <dbReference type="NCBI Taxonomy" id="34765"/>
    <lineage>
        <taxon>Eukaryota</taxon>
        <taxon>Metazoa</taxon>
        <taxon>Chordata</taxon>
        <taxon>Tunicata</taxon>
        <taxon>Appendicularia</taxon>
        <taxon>Copelata</taxon>
        <taxon>Oikopleuridae</taxon>
        <taxon>Oikopleura</taxon>
    </lineage>
</organism>
<feature type="transmembrane region" description="Helical" evidence="5">
    <location>
        <begin position="40"/>
        <end position="59"/>
    </location>
</feature>
<evidence type="ECO:0000256" key="4">
    <source>
        <dbReference type="ARBA" id="ARBA00023136"/>
    </source>
</evidence>
<protein>
    <submittedName>
        <fullName evidence="6">Oidioi.mRNA.OKI2018_I69.chr2.g5130.t1.cds</fullName>
    </submittedName>
</protein>